<keyword evidence="5 9" id="KW-0812">Transmembrane</keyword>
<evidence type="ECO:0000256" key="6">
    <source>
        <dbReference type="ARBA" id="ARBA00022847"/>
    </source>
</evidence>
<feature type="transmembrane region" description="Helical" evidence="9">
    <location>
        <begin position="34"/>
        <end position="57"/>
    </location>
</feature>
<comment type="similarity">
    <text evidence="2">Belongs to the major facilitator superfamily. Sugar transporter (TC 2.A.1.1) family.</text>
</comment>
<keyword evidence="6" id="KW-0769">Symport</keyword>
<keyword evidence="4" id="KW-0762">Sugar transport</keyword>
<keyword evidence="7 9" id="KW-1133">Transmembrane helix</keyword>
<dbReference type="PROSITE" id="PS00216">
    <property type="entry name" value="SUGAR_TRANSPORT_1"/>
    <property type="match status" value="1"/>
</dbReference>
<dbReference type="PRINTS" id="PR00171">
    <property type="entry name" value="SUGRTRNSPORT"/>
</dbReference>
<evidence type="ECO:0000256" key="4">
    <source>
        <dbReference type="ARBA" id="ARBA00022597"/>
    </source>
</evidence>
<evidence type="ECO:0000256" key="2">
    <source>
        <dbReference type="ARBA" id="ARBA00010992"/>
    </source>
</evidence>
<dbReference type="GO" id="GO:0016020">
    <property type="term" value="C:membrane"/>
    <property type="evidence" value="ECO:0007669"/>
    <property type="project" value="UniProtKB-SubCell"/>
</dbReference>
<dbReference type="PANTHER" id="PTHR23500">
    <property type="entry name" value="SOLUTE CARRIER FAMILY 2, FACILITATED GLUCOSE TRANSPORTER"/>
    <property type="match status" value="1"/>
</dbReference>
<comment type="subcellular location">
    <subcellularLocation>
        <location evidence="1">Membrane</location>
        <topology evidence="1">Multi-pass membrane protein</topology>
    </subcellularLocation>
</comment>
<name>A0A9Q0X3K1_9ROSI</name>
<dbReference type="GO" id="GO:0015144">
    <property type="term" value="F:carbohydrate transmembrane transporter activity"/>
    <property type="evidence" value="ECO:0007669"/>
    <property type="project" value="InterPro"/>
</dbReference>
<keyword evidence="8 9" id="KW-0472">Membrane</keyword>
<dbReference type="PANTHER" id="PTHR23500:SF30">
    <property type="entry name" value="SUGAR TRANSPORT PROTEIN 3"/>
    <property type="match status" value="1"/>
</dbReference>
<evidence type="ECO:0000256" key="5">
    <source>
        <dbReference type="ARBA" id="ARBA00022692"/>
    </source>
</evidence>
<dbReference type="AlphaFoldDB" id="A0A9Q0X3K1"/>
<dbReference type="EMBL" id="JAPFFM010000001">
    <property type="protein sequence ID" value="KAJ6778089.1"/>
    <property type="molecule type" value="Genomic_DNA"/>
</dbReference>
<gene>
    <name evidence="11" type="ORF">OIU74_001975</name>
</gene>
<evidence type="ECO:0000313" key="12">
    <source>
        <dbReference type="Proteomes" id="UP001151752"/>
    </source>
</evidence>
<evidence type="ECO:0000256" key="9">
    <source>
        <dbReference type="SAM" id="Phobius"/>
    </source>
</evidence>
<dbReference type="PROSITE" id="PS50850">
    <property type="entry name" value="MFS"/>
    <property type="match status" value="1"/>
</dbReference>
<accession>A0A9Q0X3K1</accession>
<evidence type="ECO:0000256" key="7">
    <source>
        <dbReference type="ARBA" id="ARBA00022989"/>
    </source>
</evidence>
<feature type="transmembrane region" description="Helical" evidence="9">
    <location>
        <begin position="166"/>
        <end position="186"/>
    </location>
</feature>
<dbReference type="InterPro" id="IPR020846">
    <property type="entry name" value="MFS_dom"/>
</dbReference>
<dbReference type="InterPro" id="IPR005828">
    <property type="entry name" value="MFS_sugar_transport-like"/>
</dbReference>
<feature type="transmembrane region" description="Helical" evidence="9">
    <location>
        <begin position="64"/>
        <end position="85"/>
    </location>
</feature>
<reference evidence="11" key="2">
    <citation type="journal article" date="2023" name="Int. J. Mol. Sci.">
        <title>De Novo Assembly and Annotation of 11 Diverse Shrub Willow (Salix) Genomes Reveals Novel Gene Organization in Sex-Linked Regions.</title>
        <authorList>
            <person name="Hyden B."/>
            <person name="Feng K."/>
            <person name="Yates T.B."/>
            <person name="Jawdy S."/>
            <person name="Cereghino C."/>
            <person name="Smart L.B."/>
            <person name="Muchero W."/>
        </authorList>
    </citation>
    <scope>NUCLEOTIDE SEQUENCE</scope>
    <source>
        <tissue evidence="11">Shoot tip</tissue>
    </source>
</reference>
<feature type="transmembrane region" description="Helical" evidence="9">
    <location>
        <begin position="7"/>
        <end position="28"/>
    </location>
</feature>
<dbReference type="InterPro" id="IPR045262">
    <property type="entry name" value="STP/PLT_plant"/>
</dbReference>
<evidence type="ECO:0000256" key="8">
    <source>
        <dbReference type="ARBA" id="ARBA00023136"/>
    </source>
</evidence>
<dbReference type="GO" id="GO:0015293">
    <property type="term" value="F:symporter activity"/>
    <property type="evidence" value="ECO:0007669"/>
    <property type="project" value="UniProtKB-KW"/>
</dbReference>
<dbReference type="InterPro" id="IPR036259">
    <property type="entry name" value="MFS_trans_sf"/>
</dbReference>
<evidence type="ECO:0000259" key="10">
    <source>
        <dbReference type="PROSITE" id="PS50850"/>
    </source>
</evidence>
<proteinExistence type="inferred from homology"/>
<comment type="caution">
    <text evidence="11">The sequence shown here is derived from an EMBL/GenBank/DDBJ whole genome shotgun (WGS) entry which is preliminary data.</text>
</comment>
<sequence length="223" mass="24582">MAIAIPFFQQVTGINVIAFYAPILFRTIGLGESASLMSSVVTGIVGTGSTFISMLLVDKLGRRALFIFGGVQMFLSQIMVGGIMASQLGDHGGIGKGYSYVVLILICIYVAGFSWSWGPLGWLVPSEIFPLEIRSAGQSIVVAVSFLFTFIVAQTFLAMLCHFKSGIFFFFGGWVVVMTAFVYYLLPETKNTPIEKMDRVWREIGFWNKFVGEMDEQAKTEDA</sequence>
<keyword evidence="12" id="KW-1185">Reference proteome</keyword>
<dbReference type="Gene3D" id="1.20.1250.20">
    <property type="entry name" value="MFS general substrate transporter like domains"/>
    <property type="match status" value="1"/>
</dbReference>
<feature type="transmembrane region" description="Helical" evidence="9">
    <location>
        <begin position="139"/>
        <end position="160"/>
    </location>
</feature>
<reference evidence="11" key="1">
    <citation type="submission" date="2022-11" db="EMBL/GenBank/DDBJ databases">
        <authorList>
            <person name="Hyden B.L."/>
            <person name="Feng K."/>
            <person name="Yates T."/>
            <person name="Jawdy S."/>
            <person name="Smart L.B."/>
            <person name="Muchero W."/>
        </authorList>
    </citation>
    <scope>NUCLEOTIDE SEQUENCE</scope>
    <source>
        <tissue evidence="11">Shoot tip</tissue>
    </source>
</reference>
<dbReference type="InterPro" id="IPR003663">
    <property type="entry name" value="Sugar/inositol_transpt"/>
</dbReference>
<dbReference type="Proteomes" id="UP001151752">
    <property type="component" value="Chromosome 16"/>
</dbReference>
<evidence type="ECO:0000256" key="1">
    <source>
        <dbReference type="ARBA" id="ARBA00004141"/>
    </source>
</evidence>
<organism evidence="11 12">
    <name type="scientific">Salix koriyanagi</name>
    <dbReference type="NCBI Taxonomy" id="2511006"/>
    <lineage>
        <taxon>Eukaryota</taxon>
        <taxon>Viridiplantae</taxon>
        <taxon>Streptophyta</taxon>
        <taxon>Embryophyta</taxon>
        <taxon>Tracheophyta</taxon>
        <taxon>Spermatophyta</taxon>
        <taxon>Magnoliopsida</taxon>
        <taxon>eudicotyledons</taxon>
        <taxon>Gunneridae</taxon>
        <taxon>Pentapetalae</taxon>
        <taxon>rosids</taxon>
        <taxon>fabids</taxon>
        <taxon>Malpighiales</taxon>
        <taxon>Salicaceae</taxon>
        <taxon>Saliceae</taxon>
        <taxon>Salix</taxon>
    </lineage>
</organism>
<feature type="transmembrane region" description="Helical" evidence="9">
    <location>
        <begin position="97"/>
        <end position="118"/>
    </location>
</feature>
<dbReference type="Pfam" id="PF00083">
    <property type="entry name" value="Sugar_tr"/>
    <property type="match status" value="1"/>
</dbReference>
<dbReference type="InterPro" id="IPR005829">
    <property type="entry name" value="Sugar_transporter_CS"/>
</dbReference>
<keyword evidence="3" id="KW-0813">Transport</keyword>
<evidence type="ECO:0000256" key="3">
    <source>
        <dbReference type="ARBA" id="ARBA00022448"/>
    </source>
</evidence>
<dbReference type="SUPFAM" id="SSF103473">
    <property type="entry name" value="MFS general substrate transporter"/>
    <property type="match status" value="1"/>
</dbReference>
<protein>
    <recommendedName>
        <fullName evidence="10">Major facilitator superfamily (MFS) profile domain-containing protein</fullName>
    </recommendedName>
</protein>
<feature type="domain" description="Major facilitator superfamily (MFS) profile" evidence="10">
    <location>
        <begin position="1"/>
        <end position="190"/>
    </location>
</feature>
<evidence type="ECO:0000313" key="11">
    <source>
        <dbReference type="EMBL" id="KAJ6778089.1"/>
    </source>
</evidence>